<feature type="transmembrane region" description="Helical" evidence="1">
    <location>
        <begin position="32"/>
        <end position="59"/>
    </location>
</feature>
<evidence type="ECO:0000313" key="2">
    <source>
        <dbReference type="EMBL" id="XBH20367.1"/>
    </source>
</evidence>
<proteinExistence type="predicted"/>
<protein>
    <submittedName>
        <fullName evidence="2">Uncharacterized protein</fullName>
    </submittedName>
</protein>
<keyword evidence="1" id="KW-0472">Membrane</keyword>
<reference evidence="2" key="1">
    <citation type="submission" date="2024-02" db="EMBL/GenBank/DDBJ databases">
        <title>Tomenella chthoni gen. nov. sp. nov., a member of the family Jonesiaceae isolated from bat guano.</title>
        <authorList>
            <person name="Miller S.L."/>
            <person name="King J."/>
            <person name="Sankaranarayanan K."/>
            <person name="Lawson P.A."/>
        </authorList>
    </citation>
    <scope>NUCLEOTIDE SEQUENCE</scope>
    <source>
        <strain evidence="2">BS-20</strain>
    </source>
</reference>
<sequence>MALLGWQYDRPLKCCAATRGLWSKAPNVGGSVVATVVAGFLSAAMLAVVAVGLLAFAAVRTHGYMAEQQAKHANAPGAKREDQG</sequence>
<organism evidence="2">
    <name type="scientific">Jonesiaceae bacterium BS-20</name>
    <dbReference type="NCBI Taxonomy" id="3120821"/>
    <lineage>
        <taxon>Bacteria</taxon>
        <taxon>Bacillati</taxon>
        <taxon>Actinomycetota</taxon>
        <taxon>Actinomycetes</taxon>
        <taxon>Micrococcales</taxon>
        <taxon>Jonesiaceae</taxon>
    </lineage>
</organism>
<evidence type="ECO:0000256" key="1">
    <source>
        <dbReference type="SAM" id="Phobius"/>
    </source>
</evidence>
<gene>
    <name evidence="2" type="ORF">V5R04_08895</name>
</gene>
<keyword evidence="1" id="KW-0812">Transmembrane</keyword>
<keyword evidence="1" id="KW-1133">Transmembrane helix</keyword>
<accession>A0AAU7DSU7</accession>
<dbReference type="AlphaFoldDB" id="A0AAU7DSU7"/>
<dbReference type="EMBL" id="CP146203">
    <property type="protein sequence ID" value="XBH20367.1"/>
    <property type="molecule type" value="Genomic_DNA"/>
</dbReference>
<name>A0AAU7DSU7_9MICO</name>